<name>A0A814F8N3_9BILA</name>
<evidence type="ECO:0000313" key="3">
    <source>
        <dbReference type="Proteomes" id="UP000663879"/>
    </source>
</evidence>
<dbReference type="Gene3D" id="3.30.70.270">
    <property type="match status" value="1"/>
</dbReference>
<proteinExistence type="predicted"/>
<comment type="caution">
    <text evidence="2">The sequence shown here is derived from an EMBL/GenBank/DDBJ whole genome shotgun (WGS) entry which is preliminary data.</text>
</comment>
<gene>
    <name evidence="2" type="ORF">OXX778_LOCUS15456</name>
</gene>
<protein>
    <submittedName>
        <fullName evidence="2">Uncharacterized protein</fullName>
    </submittedName>
</protein>
<keyword evidence="3" id="KW-1185">Reference proteome</keyword>
<evidence type="ECO:0000313" key="2">
    <source>
        <dbReference type="EMBL" id="CAF0981716.1"/>
    </source>
</evidence>
<reference evidence="2" key="1">
    <citation type="submission" date="2021-02" db="EMBL/GenBank/DDBJ databases">
        <authorList>
            <person name="Nowell W R."/>
        </authorList>
    </citation>
    <scope>NUCLEOTIDE SEQUENCE</scope>
    <source>
        <strain evidence="2">Ploen Becks lab</strain>
    </source>
</reference>
<sequence>PIVNVNEEPSTFEVIDDAQAQKNCFSDIHDEHEELNEVSQTDEQTLKKDNELSIDIAFKIELSDPKQQRLTTMSRPFTNNLKQKVQKELNRQLKAGIIRKSRSLYEYLSMPMGIKTAPAWFQRVIEDALNDLIYSDFGEGKNEPNHEKTKENLSNIKQEPVENVKTHNSKSNTSDYATLAEIKNKIKTA</sequence>
<organism evidence="2 3">
    <name type="scientific">Brachionus calyciflorus</name>
    <dbReference type="NCBI Taxonomy" id="104777"/>
    <lineage>
        <taxon>Eukaryota</taxon>
        <taxon>Metazoa</taxon>
        <taxon>Spiralia</taxon>
        <taxon>Gnathifera</taxon>
        <taxon>Rotifera</taxon>
        <taxon>Eurotatoria</taxon>
        <taxon>Monogononta</taxon>
        <taxon>Pseudotrocha</taxon>
        <taxon>Ploima</taxon>
        <taxon>Brachionidae</taxon>
        <taxon>Brachionus</taxon>
    </lineage>
</organism>
<evidence type="ECO:0000256" key="1">
    <source>
        <dbReference type="SAM" id="MobiDB-lite"/>
    </source>
</evidence>
<dbReference type="SUPFAM" id="SSF56672">
    <property type="entry name" value="DNA/RNA polymerases"/>
    <property type="match status" value="1"/>
</dbReference>
<dbReference type="EMBL" id="CAJNOC010003420">
    <property type="protein sequence ID" value="CAF0981716.1"/>
    <property type="molecule type" value="Genomic_DNA"/>
</dbReference>
<dbReference type="OrthoDB" id="420169at2759"/>
<dbReference type="InterPro" id="IPR043128">
    <property type="entry name" value="Rev_trsase/Diguanyl_cyclase"/>
</dbReference>
<feature type="non-terminal residue" evidence="2">
    <location>
        <position position="1"/>
    </location>
</feature>
<dbReference type="Proteomes" id="UP000663879">
    <property type="component" value="Unassembled WGS sequence"/>
</dbReference>
<dbReference type="InterPro" id="IPR043502">
    <property type="entry name" value="DNA/RNA_pol_sf"/>
</dbReference>
<feature type="region of interest" description="Disordered" evidence="1">
    <location>
        <begin position="139"/>
        <end position="172"/>
    </location>
</feature>
<dbReference type="AlphaFoldDB" id="A0A814F8N3"/>
<accession>A0A814F8N3</accession>
<feature type="compositionally biased region" description="Basic and acidic residues" evidence="1">
    <location>
        <begin position="139"/>
        <end position="151"/>
    </location>
</feature>